<organism evidence="1 2">
    <name type="scientific">Aquamicrobium zhengzhouense</name>
    <dbReference type="NCBI Taxonomy" id="2781738"/>
    <lineage>
        <taxon>Bacteria</taxon>
        <taxon>Pseudomonadati</taxon>
        <taxon>Pseudomonadota</taxon>
        <taxon>Alphaproteobacteria</taxon>
        <taxon>Hyphomicrobiales</taxon>
        <taxon>Phyllobacteriaceae</taxon>
        <taxon>Aquamicrobium</taxon>
    </lineage>
</organism>
<proteinExistence type="predicted"/>
<evidence type="ECO:0000313" key="2">
    <source>
        <dbReference type="Proteomes" id="UP000601789"/>
    </source>
</evidence>
<sequence length="130" mass="14030">MALPPPPTSELVRLAEYNGNAYDEVSNPYGFAYGGHRQNFPQSLTDFAIVGNWTVDAALYLEGQVMLIDQAVIDAQQAAAAAQQSAEDAALFDPSSYYSKTEIDAALADKADMQDLSNLEATAFWLAMTS</sequence>
<keyword evidence="2" id="KW-1185">Reference proteome</keyword>
<gene>
    <name evidence="1" type="ORF">IOD40_12650</name>
</gene>
<accession>A0ABS0SDY9</accession>
<dbReference type="EMBL" id="JADGMQ010000008">
    <property type="protein sequence ID" value="MBI1621509.1"/>
    <property type="molecule type" value="Genomic_DNA"/>
</dbReference>
<protein>
    <submittedName>
        <fullName evidence="1">Uncharacterized protein</fullName>
    </submittedName>
</protein>
<dbReference type="Proteomes" id="UP000601789">
    <property type="component" value="Unassembled WGS sequence"/>
</dbReference>
<reference evidence="1 2" key="1">
    <citation type="submission" date="2020-10" db="EMBL/GenBank/DDBJ databases">
        <title>Aquamicrobium zhengzhouensis sp. nov., a exopolysaccharide producing bacterium isolated from farmland soil.</title>
        <authorList>
            <person name="Wang X."/>
        </authorList>
    </citation>
    <scope>NUCLEOTIDE SEQUENCE [LARGE SCALE GENOMIC DNA]</scope>
    <source>
        <strain evidence="2">cd-1</strain>
    </source>
</reference>
<comment type="caution">
    <text evidence="1">The sequence shown here is derived from an EMBL/GenBank/DDBJ whole genome shotgun (WGS) entry which is preliminary data.</text>
</comment>
<name>A0ABS0SDY9_9HYPH</name>
<dbReference type="RefSeq" id="WP_198476909.1">
    <property type="nucleotide sequence ID" value="NZ_JADGMQ010000008.1"/>
</dbReference>
<evidence type="ECO:0000313" key="1">
    <source>
        <dbReference type="EMBL" id="MBI1621509.1"/>
    </source>
</evidence>